<dbReference type="PANTHER" id="PTHR11439:SF467">
    <property type="entry name" value="INTEGRASE CATALYTIC DOMAIN-CONTAINING PROTEIN"/>
    <property type="match status" value="1"/>
</dbReference>
<reference evidence="1" key="2">
    <citation type="submission" date="2019-01" db="UniProtKB">
        <authorList>
            <consortium name="EnsemblPlants"/>
        </authorList>
    </citation>
    <scope>IDENTIFICATION</scope>
    <source>
        <strain evidence="1">cv. Heinz 1706</strain>
    </source>
</reference>
<dbReference type="Proteomes" id="UP000004994">
    <property type="component" value="Chromosome 4"/>
</dbReference>
<evidence type="ECO:0000313" key="1">
    <source>
        <dbReference type="EnsemblPlants" id="Solyc04g017837.1.1"/>
    </source>
</evidence>
<dbReference type="Gramene" id="Solyc04g017837.1.1">
    <property type="protein sequence ID" value="Solyc04g017837.1.1"/>
    <property type="gene ID" value="Solyc04g017837.1"/>
</dbReference>
<dbReference type="PANTHER" id="PTHR11439">
    <property type="entry name" value="GAG-POL-RELATED RETROTRANSPOSON"/>
    <property type="match status" value="1"/>
</dbReference>
<accession>A0A3Q7FYT6</accession>
<dbReference type="InParanoid" id="A0A3Q7FYT6"/>
<name>A0A3Q7FYT6_SOLLC</name>
<proteinExistence type="predicted"/>
<reference evidence="1" key="1">
    <citation type="journal article" date="2012" name="Nature">
        <title>The tomato genome sequence provides insights into fleshy fruit evolution.</title>
        <authorList>
            <consortium name="Tomato Genome Consortium"/>
        </authorList>
    </citation>
    <scope>NUCLEOTIDE SEQUENCE [LARGE SCALE GENOMIC DNA]</scope>
    <source>
        <strain evidence="1">cv. Heinz 1706</strain>
    </source>
</reference>
<sequence length="133" mass="15007">MTETKVVSTLLAKHFKLSTSQSPSTNEEKNEMLSIPYSSAVGSLMYAMICTRPDIPHVVGIVSRFLSTPGKEHLGKVKWILRYLKGGAISCQVRLQKCIALSTIEAEYIVITEGTKEFLWMKEFIKYLVFEQS</sequence>
<evidence type="ECO:0008006" key="3">
    <source>
        <dbReference type="Google" id="ProtNLM"/>
    </source>
</evidence>
<dbReference type="EnsemblPlants" id="Solyc04g017837.1.1">
    <property type="protein sequence ID" value="Solyc04g017837.1.1"/>
    <property type="gene ID" value="Solyc04g017837.1"/>
</dbReference>
<organism evidence="1">
    <name type="scientific">Solanum lycopersicum</name>
    <name type="common">Tomato</name>
    <name type="synonym">Lycopersicon esculentum</name>
    <dbReference type="NCBI Taxonomy" id="4081"/>
    <lineage>
        <taxon>Eukaryota</taxon>
        <taxon>Viridiplantae</taxon>
        <taxon>Streptophyta</taxon>
        <taxon>Embryophyta</taxon>
        <taxon>Tracheophyta</taxon>
        <taxon>Spermatophyta</taxon>
        <taxon>Magnoliopsida</taxon>
        <taxon>eudicotyledons</taxon>
        <taxon>Gunneridae</taxon>
        <taxon>Pentapetalae</taxon>
        <taxon>asterids</taxon>
        <taxon>lamiids</taxon>
        <taxon>Solanales</taxon>
        <taxon>Solanaceae</taxon>
        <taxon>Solanoideae</taxon>
        <taxon>Solaneae</taxon>
        <taxon>Solanum</taxon>
        <taxon>Solanum subgen. Lycopersicon</taxon>
    </lineage>
</organism>
<dbReference type="AlphaFoldDB" id="A0A3Q7FYT6"/>
<dbReference type="STRING" id="4081.A0A3Q7FYT6"/>
<evidence type="ECO:0000313" key="2">
    <source>
        <dbReference type="Proteomes" id="UP000004994"/>
    </source>
</evidence>
<keyword evidence="2" id="KW-1185">Reference proteome</keyword>
<protein>
    <recommendedName>
        <fullName evidence="3">Reverse transcriptase Ty1/copia-type domain-containing protein</fullName>
    </recommendedName>
</protein>